<dbReference type="NCBIfam" id="TIGR02622">
    <property type="entry name" value="CDP_4_6_dhtase"/>
    <property type="match status" value="1"/>
</dbReference>
<dbReference type="EMBL" id="RCHT01000012">
    <property type="protein sequence ID" value="RLL10808.1"/>
    <property type="molecule type" value="Genomic_DNA"/>
</dbReference>
<comment type="similarity">
    <text evidence="1">Belongs to the NAD(P)-dependent epimerase/dehydratase family.</text>
</comment>
<evidence type="ECO:0000313" key="3">
    <source>
        <dbReference type="EMBL" id="RLL10808.1"/>
    </source>
</evidence>
<sequence length="356" mass="38215">MKLDFYRGRRVLVTGHTGFKGAWLCGLLGLLGAETAGYALPPVEPSLYTVLGLERELRSVMGDIRDPDPLERLFDAFRPEVVFHLAAQPIVREGYRDPAGTFDVNLMGTVRLLDCVRRHPGVRSVLVVTTDKVYRNGDTGRPFREEDPLGGADPYACSKSCAELAVRSYAESFFASGPAVSTARAGNVIGGGDFAPGRILPDCVRAVLAGEPVRLRHPGSVRPYQHVLEALCAYLLIAARQAEDPALAGCYNVGPGPEGRVTTGELADLFCEAWGEGASWISAPDGGPPEADTLLLDCEKLAARLGWRPLWGIETAVEKTVEWTKCHAAGEGAADCARRQMAEYLSLFDGGDGGKA</sequence>
<accession>A0A498CYA5</accession>
<dbReference type="PANTHER" id="PTHR43000">
    <property type="entry name" value="DTDP-D-GLUCOSE 4,6-DEHYDRATASE-RELATED"/>
    <property type="match status" value="1"/>
</dbReference>
<organism evidence="3 4">
    <name type="scientific">Anaerotruncus massiliensis</name>
    <name type="common">ex Liu et al. 2021</name>
    <dbReference type="NCBI Taxonomy" id="2321404"/>
    <lineage>
        <taxon>Bacteria</taxon>
        <taxon>Bacillati</taxon>
        <taxon>Bacillota</taxon>
        <taxon>Clostridia</taxon>
        <taxon>Eubacteriales</taxon>
        <taxon>Oscillospiraceae</taxon>
        <taxon>Anaerotruncus</taxon>
    </lineage>
</organism>
<evidence type="ECO:0000256" key="1">
    <source>
        <dbReference type="ARBA" id="ARBA00007637"/>
    </source>
</evidence>
<feature type="domain" description="NAD-dependent epimerase/dehydratase" evidence="2">
    <location>
        <begin position="11"/>
        <end position="254"/>
    </location>
</feature>
<dbReference type="RefSeq" id="WP_121586878.1">
    <property type="nucleotide sequence ID" value="NZ_RCHT01000012.1"/>
</dbReference>
<dbReference type="InterPro" id="IPR001509">
    <property type="entry name" value="Epimerase_deHydtase"/>
</dbReference>
<dbReference type="SUPFAM" id="SSF51735">
    <property type="entry name" value="NAD(P)-binding Rossmann-fold domains"/>
    <property type="match status" value="1"/>
</dbReference>
<keyword evidence="4" id="KW-1185">Reference proteome</keyword>
<dbReference type="Pfam" id="PF01370">
    <property type="entry name" value="Epimerase"/>
    <property type="match status" value="1"/>
</dbReference>
<dbReference type="Gene3D" id="3.40.50.720">
    <property type="entry name" value="NAD(P)-binding Rossmann-like Domain"/>
    <property type="match status" value="1"/>
</dbReference>
<evidence type="ECO:0000259" key="2">
    <source>
        <dbReference type="Pfam" id="PF01370"/>
    </source>
</evidence>
<protein>
    <submittedName>
        <fullName evidence="3">CDP-glucose 4,6-dehydratase</fullName>
        <ecNumber evidence="3">4.2.1.45</ecNumber>
    </submittedName>
</protein>
<dbReference type="InterPro" id="IPR036291">
    <property type="entry name" value="NAD(P)-bd_dom_sf"/>
</dbReference>
<gene>
    <name evidence="3" type="primary">rfbG</name>
    <name evidence="3" type="ORF">D4A47_07910</name>
</gene>
<dbReference type="Gene3D" id="3.90.25.10">
    <property type="entry name" value="UDP-galactose 4-epimerase, domain 1"/>
    <property type="match status" value="1"/>
</dbReference>
<dbReference type="GO" id="GO:0047733">
    <property type="term" value="F:CDP-glucose 4,6-dehydratase activity"/>
    <property type="evidence" value="ECO:0007669"/>
    <property type="project" value="UniProtKB-EC"/>
</dbReference>
<proteinExistence type="inferred from homology"/>
<evidence type="ECO:0000313" key="4">
    <source>
        <dbReference type="Proteomes" id="UP000276301"/>
    </source>
</evidence>
<dbReference type="InterPro" id="IPR013445">
    <property type="entry name" value="CDP_4_6_deHydtase"/>
</dbReference>
<dbReference type="Proteomes" id="UP000276301">
    <property type="component" value="Unassembled WGS sequence"/>
</dbReference>
<dbReference type="AlphaFoldDB" id="A0A498CYA5"/>
<reference evidence="3 4" key="1">
    <citation type="submission" date="2018-10" db="EMBL/GenBank/DDBJ databases">
        <title>Anaerotruncus faecis sp. nov., isolated from human feces.</title>
        <authorList>
            <person name="Wang Y.-J."/>
        </authorList>
    </citation>
    <scope>NUCLEOTIDE SEQUENCE [LARGE SCALE GENOMIC DNA]</scope>
    <source>
        <strain evidence="3 4">22A2-44</strain>
    </source>
</reference>
<name>A0A498CYA5_9FIRM</name>
<comment type="caution">
    <text evidence="3">The sequence shown here is derived from an EMBL/GenBank/DDBJ whole genome shotgun (WGS) entry which is preliminary data.</text>
</comment>
<keyword evidence="3" id="KW-0456">Lyase</keyword>
<dbReference type="EC" id="4.2.1.45" evidence="3"/>